<organism evidence="1 2">
    <name type="scientific">Candidatus Magasanikbacteria bacterium GW2011_GWA2_56_11</name>
    <dbReference type="NCBI Taxonomy" id="1619044"/>
    <lineage>
        <taxon>Bacteria</taxon>
        <taxon>Candidatus Magasanikiibacteriota</taxon>
    </lineage>
</organism>
<dbReference type="EMBL" id="LCRX01000014">
    <property type="protein sequence ID" value="KKW41679.1"/>
    <property type="molecule type" value="Genomic_DNA"/>
</dbReference>
<evidence type="ECO:0000313" key="1">
    <source>
        <dbReference type="EMBL" id="KKW41679.1"/>
    </source>
</evidence>
<name>A0A0G2B8D4_9BACT</name>
<dbReference type="AlphaFoldDB" id="A0A0G2B8D4"/>
<gene>
    <name evidence="1" type="ORF">UY92_C0014G0004</name>
</gene>
<protein>
    <submittedName>
        <fullName evidence="1">Uncharacterized protein</fullName>
    </submittedName>
</protein>
<comment type="caution">
    <text evidence="1">The sequence shown here is derived from an EMBL/GenBank/DDBJ whole genome shotgun (WGS) entry which is preliminary data.</text>
</comment>
<dbReference type="Proteomes" id="UP000033870">
    <property type="component" value="Unassembled WGS sequence"/>
</dbReference>
<dbReference type="STRING" id="1619044.UY92_C0014G0004"/>
<sequence>MATTTIAIQEDTHFMLSSLKEEYGASNFDETLKEMIAKIKKPMKSMRGAFPGMPEFRREDQIDRFS</sequence>
<reference evidence="1 2" key="1">
    <citation type="journal article" date="2015" name="Nature">
        <title>rRNA introns, odd ribosomes, and small enigmatic genomes across a large radiation of phyla.</title>
        <authorList>
            <person name="Brown C.T."/>
            <person name="Hug L.A."/>
            <person name="Thomas B.C."/>
            <person name="Sharon I."/>
            <person name="Castelle C.J."/>
            <person name="Singh A."/>
            <person name="Wilkins M.J."/>
            <person name="Williams K.H."/>
            <person name="Banfield J.F."/>
        </authorList>
    </citation>
    <scope>NUCLEOTIDE SEQUENCE [LARGE SCALE GENOMIC DNA]</scope>
</reference>
<accession>A0A0G2B8D4</accession>
<proteinExistence type="predicted"/>
<evidence type="ECO:0000313" key="2">
    <source>
        <dbReference type="Proteomes" id="UP000033870"/>
    </source>
</evidence>